<evidence type="ECO:0000256" key="5">
    <source>
        <dbReference type="ARBA" id="ARBA00023163"/>
    </source>
</evidence>
<evidence type="ECO:0000256" key="6">
    <source>
        <dbReference type="HAMAP-Rule" id="MF_00073"/>
    </source>
</evidence>
<feature type="domain" description="NusB/RsmB/TIM44" evidence="8">
    <location>
        <begin position="5"/>
        <end position="128"/>
    </location>
</feature>
<dbReference type="PANTHER" id="PTHR11078:SF3">
    <property type="entry name" value="ANTITERMINATION NUSB DOMAIN-CONTAINING PROTEIN"/>
    <property type="match status" value="1"/>
</dbReference>
<dbReference type="GO" id="GO:0006353">
    <property type="term" value="P:DNA-templated transcription termination"/>
    <property type="evidence" value="ECO:0007669"/>
    <property type="project" value="UniProtKB-UniRule"/>
</dbReference>
<evidence type="ECO:0000256" key="3">
    <source>
        <dbReference type="ARBA" id="ARBA00022884"/>
    </source>
</evidence>
<dbReference type="Proteomes" id="UP000029096">
    <property type="component" value="Unassembled WGS sequence"/>
</dbReference>
<comment type="similarity">
    <text evidence="1 6">Belongs to the NusB family.</text>
</comment>
<proteinExistence type="inferred from homology"/>
<evidence type="ECO:0000259" key="8">
    <source>
        <dbReference type="Pfam" id="PF01029"/>
    </source>
</evidence>
<dbReference type="PANTHER" id="PTHR11078">
    <property type="entry name" value="N UTILIZATION SUBSTANCE PROTEIN B-RELATED"/>
    <property type="match status" value="1"/>
</dbReference>
<dbReference type="Gene3D" id="1.10.940.10">
    <property type="entry name" value="NusB-like"/>
    <property type="match status" value="1"/>
</dbReference>
<dbReference type="EMBL" id="JGYP01000002">
    <property type="protein sequence ID" value="KFI45416.1"/>
    <property type="molecule type" value="Genomic_DNA"/>
</dbReference>
<dbReference type="STRING" id="1437606.BBOH_1175"/>
<keyword evidence="5 6" id="KW-0804">Transcription</keyword>
<keyword evidence="10" id="KW-1185">Reference proteome</keyword>
<dbReference type="InterPro" id="IPR006027">
    <property type="entry name" value="NusB_RsmB_TIM44"/>
</dbReference>
<comment type="caution">
    <text evidence="9">The sequence shown here is derived from an EMBL/GenBank/DDBJ whole genome shotgun (WGS) entry which is preliminary data.</text>
</comment>
<feature type="region of interest" description="Disordered" evidence="7">
    <location>
        <begin position="148"/>
        <end position="254"/>
    </location>
</feature>
<evidence type="ECO:0000256" key="1">
    <source>
        <dbReference type="ARBA" id="ARBA00005952"/>
    </source>
</evidence>
<evidence type="ECO:0000256" key="7">
    <source>
        <dbReference type="SAM" id="MobiDB-lite"/>
    </source>
</evidence>
<dbReference type="GO" id="GO:0031564">
    <property type="term" value="P:transcription antitermination"/>
    <property type="evidence" value="ECO:0007669"/>
    <property type="project" value="UniProtKB-KW"/>
</dbReference>
<keyword evidence="2 6" id="KW-0889">Transcription antitermination</keyword>
<name>A0A086ZFW6_9BIFI</name>
<dbReference type="OrthoDB" id="3528057at2"/>
<dbReference type="InterPro" id="IPR011605">
    <property type="entry name" value="NusB_fam"/>
</dbReference>
<evidence type="ECO:0000256" key="4">
    <source>
        <dbReference type="ARBA" id="ARBA00023015"/>
    </source>
</evidence>
<accession>A0A086ZFW6</accession>
<keyword evidence="3 6" id="KW-0694">RNA-binding</keyword>
<organism evidence="9 10">
    <name type="scientific">Bifidobacterium bohemicum DSM 22767</name>
    <dbReference type="NCBI Taxonomy" id="1437606"/>
    <lineage>
        <taxon>Bacteria</taxon>
        <taxon>Bacillati</taxon>
        <taxon>Actinomycetota</taxon>
        <taxon>Actinomycetes</taxon>
        <taxon>Bifidobacteriales</taxon>
        <taxon>Bifidobacteriaceae</taxon>
        <taxon>Bifidobacterium</taxon>
    </lineage>
</organism>
<dbReference type="AlphaFoldDB" id="A0A086ZFW6"/>
<keyword evidence="4 6" id="KW-0805">Transcription regulation</keyword>
<dbReference type="GO" id="GO:0003723">
    <property type="term" value="F:RNA binding"/>
    <property type="evidence" value="ECO:0007669"/>
    <property type="project" value="UniProtKB-UniRule"/>
</dbReference>
<dbReference type="InterPro" id="IPR035926">
    <property type="entry name" value="NusB-like_sf"/>
</dbReference>
<dbReference type="GO" id="GO:0005829">
    <property type="term" value="C:cytosol"/>
    <property type="evidence" value="ECO:0007669"/>
    <property type="project" value="TreeGrafter"/>
</dbReference>
<dbReference type="Pfam" id="PF01029">
    <property type="entry name" value="NusB"/>
    <property type="match status" value="1"/>
</dbReference>
<reference evidence="9 10" key="1">
    <citation type="submission" date="2014-03" db="EMBL/GenBank/DDBJ databases">
        <title>Genomics of Bifidobacteria.</title>
        <authorList>
            <person name="Ventura M."/>
            <person name="Milani C."/>
            <person name="Lugli G.A."/>
        </authorList>
    </citation>
    <scope>NUCLEOTIDE SEQUENCE [LARGE SCALE GENOMIC DNA]</scope>
    <source>
        <strain evidence="9 10">DSM 22767</strain>
    </source>
</reference>
<dbReference type="eggNOG" id="COG0781">
    <property type="taxonomic scope" value="Bacteria"/>
</dbReference>
<dbReference type="NCBIfam" id="TIGR01951">
    <property type="entry name" value="nusB"/>
    <property type="match status" value="1"/>
</dbReference>
<comment type="function">
    <text evidence="6">Involved in transcription antitermination. Required for transcription of ribosomal RNA (rRNA) genes. Binds specifically to the boxA antiterminator sequence of the ribosomal RNA (rrn) operons.</text>
</comment>
<protein>
    <recommendedName>
        <fullName evidence="6">Transcription antitermination protein NusB</fullName>
    </recommendedName>
    <alternativeName>
        <fullName evidence="6">Antitermination factor NusB</fullName>
    </alternativeName>
</protein>
<sequence length="254" mass="27469">MARSTARKRALNTLYEADEKGQDISSLLTERIAHPGAETPLPDYAIEMVRGVADELHGIDHALDEYSTKWSVRRMAVIDRNILRIAVWEVLFNDEVPDKVAIDEALSLAKDYSDDDAPSFVHGLLSTVSTKRNDVLTQIAEAREQARLREERRATEERRKNSPTAPGFLKSGGVSGQGDGAEDVNAAEGGDVDAEEKTSDGQLVFDPVVGQTGDVPIEPTGTEDRSIPNNSIIDDGASDESIGDDSVTGVSSFS</sequence>
<evidence type="ECO:0000313" key="10">
    <source>
        <dbReference type="Proteomes" id="UP000029096"/>
    </source>
</evidence>
<dbReference type="HAMAP" id="MF_00073">
    <property type="entry name" value="NusB"/>
    <property type="match status" value="1"/>
</dbReference>
<gene>
    <name evidence="6" type="primary">nusB</name>
    <name evidence="9" type="ORF">BBOH_1175</name>
</gene>
<evidence type="ECO:0000313" key="9">
    <source>
        <dbReference type="EMBL" id="KFI45416.1"/>
    </source>
</evidence>
<feature type="compositionally biased region" description="Basic and acidic residues" evidence="7">
    <location>
        <begin position="148"/>
        <end position="160"/>
    </location>
</feature>
<dbReference type="SUPFAM" id="SSF48013">
    <property type="entry name" value="NusB-like"/>
    <property type="match status" value="1"/>
</dbReference>
<evidence type="ECO:0000256" key="2">
    <source>
        <dbReference type="ARBA" id="ARBA00022814"/>
    </source>
</evidence>